<keyword evidence="3" id="KW-0963">Cytoplasm</keyword>
<dbReference type="GeneID" id="89456466"/>
<organism evidence="5 7">
    <name type="scientific">Neptunomonas phycophila</name>
    <dbReference type="NCBI Taxonomy" id="1572645"/>
    <lineage>
        <taxon>Bacteria</taxon>
        <taxon>Pseudomonadati</taxon>
        <taxon>Pseudomonadota</taxon>
        <taxon>Gammaproteobacteria</taxon>
        <taxon>Oceanospirillales</taxon>
        <taxon>Oceanospirillaceae</taxon>
        <taxon>Neptunomonas</taxon>
    </lineage>
</organism>
<dbReference type="GO" id="GO:0002143">
    <property type="term" value="P:tRNA wobble position uridine thiolation"/>
    <property type="evidence" value="ECO:0007669"/>
    <property type="project" value="TreeGrafter"/>
</dbReference>
<evidence type="ECO:0000256" key="3">
    <source>
        <dbReference type="ARBA" id="ARBA00022490"/>
    </source>
</evidence>
<dbReference type="FunFam" id="3.40.1260.10:FF:000001">
    <property type="entry name" value="Sulfurtransferase TusD"/>
    <property type="match status" value="1"/>
</dbReference>
<name>A0AAW7XCS0_9GAMM</name>
<keyword evidence="4" id="KW-0808">Transferase</keyword>
<comment type="subcellular location">
    <subcellularLocation>
        <location evidence="1">Cytoplasm</location>
    </subcellularLocation>
</comment>
<dbReference type="InterPro" id="IPR003787">
    <property type="entry name" value="Sulphur_relay_DsrE/F-like"/>
</dbReference>
<dbReference type="RefSeq" id="WP_075178986.1">
    <property type="nucleotide sequence ID" value="NZ_CAXHZV010000001.1"/>
</dbReference>
<sequence length="130" mass="14497">MLFSVLVYGSPFNSSCAQTAFRFTQAALEAGHTIHRVFFYGDSVFSSSQLNAPQRDEWNTYQAWADLADQYQLDLVVCIAAALKRGVLDEKEAKRHEKAHFNVAPPFQLSGLGQLTDAMMSSDRIISFGE</sequence>
<accession>A0AAW7XCS0</accession>
<dbReference type="NCBIfam" id="NF001237">
    <property type="entry name" value="PRK00207.1"/>
    <property type="match status" value="1"/>
</dbReference>
<evidence type="ECO:0000313" key="7">
    <source>
        <dbReference type="Proteomes" id="UP001169862"/>
    </source>
</evidence>
<dbReference type="SUPFAM" id="SSF75169">
    <property type="entry name" value="DsrEFH-like"/>
    <property type="match status" value="1"/>
</dbReference>
<evidence type="ECO:0000256" key="1">
    <source>
        <dbReference type="ARBA" id="ARBA00004496"/>
    </source>
</evidence>
<dbReference type="GO" id="GO:0016783">
    <property type="term" value="F:sulfurtransferase activity"/>
    <property type="evidence" value="ECO:0007669"/>
    <property type="project" value="InterPro"/>
</dbReference>
<dbReference type="GO" id="GO:1990228">
    <property type="term" value="C:sulfurtransferase complex"/>
    <property type="evidence" value="ECO:0007669"/>
    <property type="project" value="TreeGrafter"/>
</dbReference>
<dbReference type="EMBL" id="JAUOPG010000001">
    <property type="protein sequence ID" value="MDO6452201.1"/>
    <property type="molecule type" value="Genomic_DNA"/>
</dbReference>
<evidence type="ECO:0000313" key="8">
    <source>
        <dbReference type="Proteomes" id="UP001177341"/>
    </source>
</evidence>
<reference evidence="5" key="1">
    <citation type="submission" date="2023-07" db="EMBL/GenBank/DDBJ databases">
        <title>Genome content predicts the carbon catabolic preferences of heterotrophic bacteria.</title>
        <authorList>
            <person name="Gralka M."/>
        </authorList>
    </citation>
    <scope>NUCLEOTIDE SEQUENCE</scope>
    <source>
        <strain evidence="6">5G01</strain>
        <strain evidence="5">I2M16</strain>
    </source>
</reference>
<dbReference type="EMBL" id="JAUYVO010000001">
    <property type="protein sequence ID" value="MDP2521170.1"/>
    <property type="molecule type" value="Genomic_DNA"/>
</dbReference>
<dbReference type="Gene3D" id="3.40.1260.10">
    <property type="entry name" value="DsrEFH-like"/>
    <property type="match status" value="1"/>
</dbReference>
<dbReference type="Pfam" id="PF02635">
    <property type="entry name" value="DsrE"/>
    <property type="match status" value="1"/>
</dbReference>
<dbReference type="Proteomes" id="UP001177341">
    <property type="component" value="Unassembled WGS sequence"/>
</dbReference>
<evidence type="ECO:0000256" key="4">
    <source>
        <dbReference type="ARBA" id="ARBA00022679"/>
    </source>
</evidence>
<dbReference type="PANTHER" id="PTHR34874">
    <property type="entry name" value="PROTEIN YCHN"/>
    <property type="match status" value="1"/>
</dbReference>
<proteinExistence type="inferred from homology"/>
<dbReference type="InterPro" id="IPR017463">
    <property type="entry name" value="Sulphur_relay_TusD/DsrE"/>
</dbReference>
<dbReference type="NCBIfam" id="TIGR03012">
    <property type="entry name" value="sulf_tusD_dsrE"/>
    <property type="match status" value="1"/>
</dbReference>
<keyword evidence="8" id="KW-1185">Reference proteome</keyword>
<evidence type="ECO:0000313" key="5">
    <source>
        <dbReference type="EMBL" id="MDO6452201.1"/>
    </source>
</evidence>
<evidence type="ECO:0000256" key="2">
    <source>
        <dbReference type="ARBA" id="ARBA00007067"/>
    </source>
</evidence>
<dbReference type="AlphaFoldDB" id="A0AAW7XCS0"/>
<evidence type="ECO:0000313" key="6">
    <source>
        <dbReference type="EMBL" id="MDP2521170.1"/>
    </source>
</evidence>
<gene>
    <name evidence="5" type="primary">tusD</name>
    <name evidence="5" type="ORF">Q4490_01360</name>
    <name evidence="6" type="ORF">Q8W30_01185</name>
</gene>
<comment type="similarity">
    <text evidence="2">Belongs to the DsrE/TusD family.</text>
</comment>
<dbReference type="GO" id="GO:0097163">
    <property type="term" value="F:sulfur carrier activity"/>
    <property type="evidence" value="ECO:0007669"/>
    <property type="project" value="TreeGrafter"/>
</dbReference>
<comment type="caution">
    <text evidence="5">The sequence shown here is derived from an EMBL/GenBank/DDBJ whole genome shotgun (WGS) entry which is preliminary data.</text>
</comment>
<dbReference type="InterPro" id="IPR027396">
    <property type="entry name" value="DsrEFH-like"/>
</dbReference>
<dbReference type="PANTHER" id="PTHR34874:SF3">
    <property type="entry name" value="SULFURTRANSFERASE TUSD"/>
    <property type="match status" value="1"/>
</dbReference>
<protein>
    <submittedName>
        <fullName evidence="5">Sulfurtransferase complex subunit TusD</fullName>
    </submittedName>
</protein>
<dbReference type="Proteomes" id="UP001169862">
    <property type="component" value="Unassembled WGS sequence"/>
</dbReference>